<dbReference type="OrthoDB" id="6627826at2759"/>
<dbReference type="InterPro" id="IPR012464">
    <property type="entry name" value="DUF1676"/>
</dbReference>
<keyword evidence="2" id="KW-1133">Transmembrane helix</keyword>
<evidence type="ECO:0000313" key="3">
    <source>
        <dbReference type="Proteomes" id="UP000829999"/>
    </source>
</evidence>
<organism evidence="3 4">
    <name type="scientific">Spodoptera frugiperda</name>
    <name type="common">Fall armyworm</name>
    <dbReference type="NCBI Taxonomy" id="7108"/>
    <lineage>
        <taxon>Eukaryota</taxon>
        <taxon>Metazoa</taxon>
        <taxon>Ecdysozoa</taxon>
        <taxon>Arthropoda</taxon>
        <taxon>Hexapoda</taxon>
        <taxon>Insecta</taxon>
        <taxon>Pterygota</taxon>
        <taxon>Neoptera</taxon>
        <taxon>Endopterygota</taxon>
        <taxon>Lepidoptera</taxon>
        <taxon>Glossata</taxon>
        <taxon>Ditrysia</taxon>
        <taxon>Noctuoidea</taxon>
        <taxon>Noctuidae</taxon>
        <taxon>Amphipyrinae</taxon>
        <taxon>Spodoptera</taxon>
    </lineage>
</organism>
<accession>A0A9R0DV76</accession>
<reference evidence="4" key="1">
    <citation type="submission" date="2025-08" db="UniProtKB">
        <authorList>
            <consortium name="RefSeq"/>
        </authorList>
    </citation>
    <scope>IDENTIFICATION</scope>
    <source>
        <tissue evidence="4">Whole larval tissue</tissue>
    </source>
</reference>
<feature type="region of interest" description="Disordered" evidence="1">
    <location>
        <begin position="60"/>
        <end position="101"/>
    </location>
</feature>
<sequence>MLPYSRGLILDNTSNYGIVKTETVFGFAPSSHDGYVDGGFNATEPVQWIIANSNFAPRSLPVTDSESRALKSQPKEEPRHKKKKGNKRHSNKKRKGKGKLKGQKCIFKVFKKSSKKRRGSNKFPKMHKKYMMPLILGLLAAKSLLIPIALKALAFLSAKGLMMGFFSTVMASVLSLKGMFDHNHSYQNRKDDTKTQVEIIQVPSKSEDHVYYDEHYKRGDYVPVPVMVH</sequence>
<feature type="compositionally biased region" description="Basic residues" evidence="1">
    <location>
        <begin position="80"/>
        <end position="101"/>
    </location>
</feature>
<feature type="transmembrane region" description="Helical" evidence="2">
    <location>
        <begin position="130"/>
        <end position="150"/>
    </location>
</feature>
<dbReference type="Proteomes" id="UP000829999">
    <property type="component" value="Chromosome 13"/>
</dbReference>
<evidence type="ECO:0000313" key="4">
    <source>
        <dbReference type="RefSeq" id="XP_050553869.1"/>
    </source>
</evidence>
<keyword evidence="2" id="KW-0472">Membrane</keyword>
<keyword evidence="2" id="KW-0812">Transmembrane</keyword>
<feature type="transmembrane region" description="Helical" evidence="2">
    <location>
        <begin position="162"/>
        <end position="180"/>
    </location>
</feature>
<dbReference type="Pfam" id="PF07898">
    <property type="entry name" value="DUF1676"/>
    <property type="match status" value="1"/>
</dbReference>
<evidence type="ECO:0000256" key="2">
    <source>
        <dbReference type="SAM" id="Phobius"/>
    </source>
</evidence>
<evidence type="ECO:0000256" key="1">
    <source>
        <dbReference type="SAM" id="MobiDB-lite"/>
    </source>
</evidence>
<dbReference type="AlphaFoldDB" id="A0A9R0DV76"/>
<proteinExistence type="predicted"/>
<name>A0A9R0DV76_SPOFR</name>
<gene>
    <name evidence="4" type="primary">LOC118270824</name>
</gene>
<keyword evidence="3" id="KW-1185">Reference proteome</keyword>
<dbReference type="RefSeq" id="XP_050553869.1">
    <property type="nucleotide sequence ID" value="XM_050697912.1"/>
</dbReference>
<dbReference type="GeneID" id="118270824"/>
<feature type="compositionally biased region" description="Basic and acidic residues" evidence="1">
    <location>
        <begin position="65"/>
        <end position="79"/>
    </location>
</feature>
<protein>
    <submittedName>
        <fullName evidence="4">Uncharacterized protein LOC118270824</fullName>
    </submittedName>
</protein>